<protein>
    <submittedName>
        <fullName evidence="1">Uncharacterized protein</fullName>
    </submittedName>
</protein>
<dbReference type="Proteomes" id="UP000319712">
    <property type="component" value="Unassembled WGS sequence"/>
</dbReference>
<organism evidence="1 2">
    <name type="scientific">Halorubrum cibi</name>
    <dbReference type="NCBI Taxonomy" id="413815"/>
    <lineage>
        <taxon>Archaea</taxon>
        <taxon>Methanobacteriati</taxon>
        <taxon>Methanobacteriota</taxon>
        <taxon>Stenosarchaea group</taxon>
        <taxon>Halobacteria</taxon>
        <taxon>Halobacteriales</taxon>
        <taxon>Haloferacaceae</taxon>
        <taxon>Halorubrum</taxon>
    </lineage>
</organism>
<reference evidence="1 2" key="1">
    <citation type="submission" date="2017-05" db="EMBL/GenBank/DDBJ databases">
        <authorList>
            <person name="Varghese N."/>
            <person name="Submissions S."/>
        </authorList>
    </citation>
    <scope>NUCLEOTIDE SEQUENCE [LARGE SCALE GENOMIC DNA]</scope>
    <source>
        <strain evidence="1 2">DSM 19504</strain>
    </source>
</reference>
<name>A0A521F3N8_9EURY</name>
<sequence>MTRRVEVELRSARGRVVEEVDVSVVATDAAAVDMARRQAGISTAEFETGRVIA</sequence>
<dbReference type="AlphaFoldDB" id="A0A521F3N8"/>
<keyword evidence="2" id="KW-1185">Reference proteome</keyword>
<evidence type="ECO:0000313" key="2">
    <source>
        <dbReference type="Proteomes" id="UP000319712"/>
    </source>
</evidence>
<proteinExistence type="predicted"/>
<gene>
    <name evidence="1" type="ORF">SAMN06264867_1189</name>
</gene>
<accession>A0A521F3N8</accession>
<dbReference type="EMBL" id="FXTD01000018">
    <property type="protein sequence ID" value="SMO90784.1"/>
    <property type="molecule type" value="Genomic_DNA"/>
</dbReference>
<dbReference type="RefSeq" id="WP_185955791.1">
    <property type="nucleotide sequence ID" value="NZ_FXTD01000018.1"/>
</dbReference>
<evidence type="ECO:0000313" key="1">
    <source>
        <dbReference type="EMBL" id="SMO90784.1"/>
    </source>
</evidence>